<evidence type="ECO:0000313" key="16">
    <source>
        <dbReference type="Proteomes" id="UP000177382"/>
    </source>
</evidence>
<evidence type="ECO:0000313" key="15">
    <source>
        <dbReference type="EMBL" id="OGM15207.1"/>
    </source>
</evidence>
<dbReference type="SUPFAM" id="SSF50615">
    <property type="entry name" value="N-terminal domain of alpha and beta subunits of F1 ATP synthase"/>
    <property type="match status" value="1"/>
</dbReference>
<dbReference type="InterPro" id="IPR036121">
    <property type="entry name" value="ATPase_F1/V1/A1_a/bsu_N_sf"/>
</dbReference>
<accession>A0A1F7XJL2</accession>
<keyword evidence="8" id="KW-0406">Ion transport</keyword>
<evidence type="ECO:0000256" key="7">
    <source>
        <dbReference type="ARBA" id="ARBA00022967"/>
    </source>
</evidence>
<evidence type="ECO:0000256" key="12">
    <source>
        <dbReference type="ARBA" id="ARBA00026013"/>
    </source>
</evidence>
<dbReference type="Pfam" id="PF00006">
    <property type="entry name" value="ATP-synt_ab"/>
    <property type="match status" value="1"/>
</dbReference>
<dbReference type="Gene3D" id="2.40.30.20">
    <property type="match status" value="1"/>
</dbReference>
<comment type="similarity">
    <text evidence="2">Belongs to the ATPase alpha/beta chains family.</text>
</comment>
<organism evidence="15 16">
    <name type="scientific">Candidatus Woesebacteria bacterium RBG_16_42_24</name>
    <dbReference type="NCBI Taxonomy" id="1802485"/>
    <lineage>
        <taxon>Bacteria</taxon>
        <taxon>Candidatus Woeseibacteriota</taxon>
    </lineage>
</organism>
<dbReference type="PANTHER" id="PTHR48082:SF2">
    <property type="entry name" value="ATP SYNTHASE SUBUNIT ALPHA, MITOCHONDRIAL"/>
    <property type="match status" value="1"/>
</dbReference>
<dbReference type="InterPro" id="IPR023366">
    <property type="entry name" value="ATP_synth_asu-like_sf"/>
</dbReference>
<dbReference type="Gene3D" id="1.20.150.20">
    <property type="entry name" value="ATP synthase alpha/beta chain, C-terminal domain"/>
    <property type="match status" value="1"/>
</dbReference>
<evidence type="ECO:0000259" key="13">
    <source>
        <dbReference type="Pfam" id="PF00006"/>
    </source>
</evidence>
<dbReference type="InterPro" id="IPR000793">
    <property type="entry name" value="ATP_synth_asu_C"/>
</dbReference>
<protein>
    <recommendedName>
        <fullName evidence="17">ATPase F1/V1/A1 complex alpha/beta subunit nucleotide-binding domain-containing protein</fullName>
    </recommendedName>
</protein>
<dbReference type="SUPFAM" id="SSF52540">
    <property type="entry name" value="P-loop containing nucleoside triphosphate hydrolases"/>
    <property type="match status" value="1"/>
</dbReference>
<keyword evidence="7" id="KW-1278">Translocase</keyword>
<dbReference type="FunFam" id="3.40.50.300:FF:002432">
    <property type="entry name" value="ATP synthase subunit alpha, mitochondrial"/>
    <property type="match status" value="1"/>
</dbReference>
<reference evidence="15 16" key="1">
    <citation type="journal article" date="2016" name="Nat. Commun.">
        <title>Thousands of microbial genomes shed light on interconnected biogeochemical processes in an aquifer system.</title>
        <authorList>
            <person name="Anantharaman K."/>
            <person name="Brown C.T."/>
            <person name="Hug L.A."/>
            <person name="Sharon I."/>
            <person name="Castelle C.J."/>
            <person name="Probst A.J."/>
            <person name="Thomas B.C."/>
            <person name="Singh A."/>
            <person name="Wilkins M.J."/>
            <person name="Karaoz U."/>
            <person name="Brodie E.L."/>
            <person name="Williams K.H."/>
            <person name="Hubbard S.S."/>
            <person name="Banfield J.F."/>
        </authorList>
    </citation>
    <scope>NUCLEOTIDE SEQUENCE [LARGE SCALE GENOMIC DNA]</scope>
</reference>
<dbReference type="InterPro" id="IPR000194">
    <property type="entry name" value="ATPase_F1/V1/A1_a/bsu_nucl-bd"/>
</dbReference>
<dbReference type="Proteomes" id="UP000177382">
    <property type="component" value="Unassembled WGS sequence"/>
</dbReference>
<gene>
    <name evidence="15" type="ORF">A2V97_01060</name>
</gene>
<evidence type="ECO:0008006" key="17">
    <source>
        <dbReference type="Google" id="ProtNLM"/>
    </source>
</evidence>
<dbReference type="AlphaFoldDB" id="A0A1F7XJL2"/>
<keyword evidence="3" id="KW-0813">Transport</keyword>
<dbReference type="PANTHER" id="PTHR48082">
    <property type="entry name" value="ATP SYNTHASE SUBUNIT ALPHA, MITOCHONDRIAL"/>
    <property type="match status" value="1"/>
</dbReference>
<comment type="subcellular location">
    <subcellularLocation>
        <location evidence="1">Membrane</location>
    </subcellularLocation>
</comment>
<proteinExistence type="inferred from homology"/>
<dbReference type="SUPFAM" id="SSF47917">
    <property type="entry name" value="C-terminal domain of alpha and beta subunits of F1 ATP synthase"/>
    <property type="match status" value="1"/>
</dbReference>
<dbReference type="GO" id="GO:0005524">
    <property type="term" value="F:ATP binding"/>
    <property type="evidence" value="ECO:0007669"/>
    <property type="project" value="UniProtKB-KW"/>
</dbReference>
<evidence type="ECO:0000256" key="2">
    <source>
        <dbReference type="ARBA" id="ARBA00008936"/>
    </source>
</evidence>
<evidence type="ECO:0000256" key="9">
    <source>
        <dbReference type="ARBA" id="ARBA00023136"/>
    </source>
</evidence>
<evidence type="ECO:0000256" key="11">
    <source>
        <dbReference type="ARBA" id="ARBA00023310"/>
    </source>
</evidence>
<evidence type="ECO:0000256" key="3">
    <source>
        <dbReference type="ARBA" id="ARBA00022448"/>
    </source>
</evidence>
<dbReference type="EMBL" id="MGFX01000006">
    <property type="protein sequence ID" value="OGM15207.1"/>
    <property type="molecule type" value="Genomic_DNA"/>
</dbReference>
<feature type="domain" description="ATP synthase alpha subunit C-terminal" evidence="14">
    <location>
        <begin position="352"/>
        <end position="467"/>
    </location>
</feature>
<keyword evidence="6" id="KW-0067">ATP-binding</keyword>
<evidence type="ECO:0000256" key="5">
    <source>
        <dbReference type="ARBA" id="ARBA00022781"/>
    </source>
</evidence>
<dbReference type="GO" id="GO:0045259">
    <property type="term" value="C:proton-transporting ATP synthase complex"/>
    <property type="evidence" value="ECO:0007669"/>
    <property type="project" value="UniProtKB-KW"/>
</dbReference>
<dbReference type="Pfam" id="PF00306">
    <property type="entry name" value="ATP-synt_ab_C"/>
    <property type="match status" value="1"/>
</dbReference>
<name>A0A1F7XJL2_9BACT</name>
<comment type="subunit">
    <text evidence="12">F-type ATPases have 2 components, CF(1) - the catalytic core - and CF(0) - the membrane proton channel. CF(1) has five subunits: alpha(3), beta(3), gamma(1), delta(1), epsilon(1). CF(0) has four main subunits: a(1), b(1), b'(1) and c(9-12).</text>
</comment>
<feature type="domain" description="ATPase F1/V1/A1 complex alpha/beta subunit nucleotide-binding" evidence="13">
    <location>
        <begin position="134"/>
        <end position="344"/>
    </location>
</feature>
<evidence type="ECO:0000256" key="6">
    <source>
        <dbReference type="ARBA" id="ARBA00022840"/>
    </source>
</evidence>
<dbReference type="InterPro" id="IPR027417">
    <property type="entry name" value="P-loop_NTPase"/>
</dbReference>
<dbReference type="InterPro" id="IPR038376">
    <property type="entry name" value="ATP_synth_asu_C_sf"/>
</dbReference>
<evidence type="ECO:0000256" key="8">
    <source>
        <dbReference type="ARBA" id="ARBA00023065"/>
    </source>
</evidence>
<evidence type="ECO:0000256" key="10">
    <source>
        <dbReference type="ARBA" id="ARBA00023196"/>
    </source>
</evidence>
<dbReference type="GO" id="GO:0046933">
    <property type="term" value="F:proton-transporting ATP synthase activity, rotational mechanism"/>
    <property type="evidence" value="ECO:0007669"/>
    <property type="project" value="InterPro"/>
</dbReference>
<comment type="caution">
    <text evidence="15">The sequence shown here is derived from an EMBL/GenBank/DDBJ whole genome shotgun (WGS) entry which is preliminary data.</text>
</comment>
<dbReference type="InterPro" id="IPR005294">
    <property type="entry name" value="ATP_synth_F1_asu"/>
</dbReference>
<evidence type="ECO:0000256" key="1">
    <source>
        <dbReference type="ARBA" id="ARBA00004370"/>
    </source>
</evidence>
<evidence type="ECO:0000259" key="14">
    <source>
        <dbReference type="Pfam" id="PF00306"/>
    </source>
</evidence>
<sequence>MKDFQSYLEESQEIGFVEQVVHALIYASGLPKVRPFEVVVFERGQVGQVISLSEDLAEILLLSTSAVKVGDKVCRTQTPLTVGVGEALLGASVDALCNPFSGRIPRGSLSPRPLVTTPLGIGYRKNVDRPFETGVTIVDLAVPLGKGQRELVIGDRKSGKTPFLQQVILTQARQGTICVYTAIAKRWFDTQNTIAFFKKNGVDKNIVTVVSGPAGAPGLVFLTPYTAITIAEYFRDQGKDVLVVLDDMTAHAKYYREITLSARRFPGRSAYPGDIFFVQSRILERAGNFIKGSITCLPVAETVFRDFSGYIQTNLMSMTDGHIFFDGEYFNQGRRPAINAFLSVTRVGLQAQSPIVRDINRELSRFMVYYDEMQQFMHFGSELSLETRRTLSLGDRIVACFDQGPEIIIPMNASAILFAALWAGFWREVEIPTMKFEMQNLVAKYIKDSDYRAKINSLIEHSKDLADLVSKLKNNEGLILEGSGGEKEYRKN</sequence>
<keyword evidence="11" id="KW-0066">ATP synthesis</keyword>
<dbReference type="Gene3D" id="3.40.50.300">
    <property type="entry name" value="P-loop containing nucleotide triphosphate hydrolases"/>
    <property type="match status" value="1"/>
</dbReference>
<keyword evidence="9" id="KW-0472">Membrane</keyword>
<dbReference type="GO" id="GO:0043531">
    <property type="term" value="F:ADP binding"/>
    <property type="evidence" value="ECO:0007669"/>
    <property type="project" value="TreeGrafter"/>
</dbReference>
<keyword evidence="4" id="KW-0547">Nucleotide-binding</keyword>
<dbReference type="STRING" id="1802485.A2V97_01060"/>
<keyword evidence="10" id="KW-0139">CF(1)</keyword>
<evidence type="ECO:0000256" key="4">
    <source>
        <dbReference type="ARBA" id="ARBA00022741"/>
    </source>
</evidence>
<keyword evidence="5" id="KW-0375">Hydrogen ion transport</keyword>